<accession>A0ACC0U9G9</accession>
<comment type="caution">
    <text evidence="1">The sequence shown here is derived from an EMBL/GenBank/DDBJ whole genome shotgun (WGS) entry which is preliminary data.</text>
</comment>
<name>A0ACC0U9G9_9AGAM</name>
<evidence type="ECO:0000313" key="2">
    <source>
        <dbReference type="Proteomes" id="UP001207468"/>
    </source>
</evidence>
<evidence type="ECO:0000313" key="1">
    <source>
        <dbReference type="EMBL" id="KAI9507732.1"/>
    </source>
</evidence>
<keyword evidence="2" id="KW-1185">Reference proteome</keyword>
<protein>
    <submittedName>
        <fullName evidence="1">Uncharacterized protein</fullName>
    </submittedName>
</protein>
<dbReference type="EMBL" id="JAGFNK010000113">
    <property type="protein sequence ID" value="KAI9507732.1"/>
    <property type="molecule type" value="Genomic_DNA"/>
</dbReference>
<dbReference type="Proteomes" id="UP001207468">
    <property type="component" value="Unassembled WGS sequence"/>
</dbReference>
<gene>
    <name evidence="1" type="ORF">F5148DRAFT_980922</name>
</gene>
<sequence length="643" mass="72402">MPLDVLQRRRLDPWLAERNRPEKDRVPFHSLPPELLVLIFILLTHDVLDPHLSPLDAAPLNISHVCQRWRDIALSTPTLWRRVILAPSDLLSTWLFVSPPTQAFLGRSKGVPTEVFYAAPPIKTNKDSAPTLRSVLTALRVRGHRRPRRSHVLDVLPPLRSLYIHGDQDVIVDTLSYLHNHTPGFGSLESLELALRSSTPGELHDTLRWDGPERAYGQSNPWRTHRFPTLRALTLRDIPLAGVAFGQLPALREITLTVDTPLPGHLDFLRVPYFARLLACAPCVERLALLRAGPVFSLPLDTNVQAKLCWEDDAAWRLDSPRALPPVLLEHLRELEWTEAHPVTLHLFLMHFPTPRLEILDIAFAGPSKCKKLAAWLHPTFVHVRHSTPALPVLELSNLKVLRAHCSSGDTLRSPFLQLYFPALETLSLSHRNNGSARRPTGPPRALVNDDDEDPPRQLPRLESIFRDPRIPRLTHLLLSGFAVPPEQASLMLGYMPCLQRLDCNFILNIAPLLDALATARPVGVRVCPRLRHIQLWYCDGVEPATLTRLVKLRNGHGSEDNRTELVDCGGKRPIKPLPKGAHNYAAGRIAWQYVGTIDERRIAKVEQVSVEGCRPITGEEAVSLRQLGVEVRWTQVSMDAWS</sequence>
<organism evidence="1 2">
    <name type="scientific">Russula earlei</name>
    <dbReference type="NCBI Taxonomy" id="71964"/>
    <lineage>
        <taxon>Eukaryota</taxon>
        <taxon>Fungi</taxon>
        <taxon>Dikarya</taxon>
        <taxon>Basidiomycota</taxon>
        <taxon>Agaricomycotina</taxon>
        <taxon>Agaricomycetes</taxon>
        <taxon>Russulales</taxon>
        <taxon>Russulaceae</taxon>
        <taxon>Russula</taxon>
    </lineage>
</organism>
<reference evidence="1" key="1">
    <citation type="submission" date="2021-03" db="EMBL/GenBank/DDBJ databases">
        <title>Evolutionary priming and transition to the ectomycorrhizal habit in an iconic lineage of mushroom-forming fungi: is preadaptation a requirement?</title>
        <authorList>
            <consortium name="DOE Joint Genome Institute"/>
            <person name="Looney B.P."/>
            <person name="Miyauchi S."/>
            <person name="Morin E."/>
            <person name="Drula E."/>
            <person name="Courty P.E."/>
            <person name="Chicoki N."/>
            <person name="Fauchery L."/>
            <person name="Kohler A."/>
            <person name="Kuo A."/>
            <person name="LaButti K."/>
            <person name="Pangilinan J."/>
            <person name="Lipzen A."/>
            <person name="Riley R."/>
            <person name="Andreopoulos W."/>
            <person name="He G."/>
            <person name="Johnson J."/>
            <person name="Barry K.W."/>
            <person name="Grigoriev I.V."/>
            <person name="Nagy L."/>
            <person name="Hibbett D."/>
            <person name="Henrissat B."/>
            <person name="Matheny P.B."/>
            <person name="Labbe J."/>
            <person name="Martin A.F."/>
        </authorList>
    </citation>
    <scope>NUCLEOTIDE SEQUENCE</scope>
    <source>
        <strain evidence="1">BPL698</strain>
    </source>
</reference>
<proteinExistence type="predicted"/>